<name>A0A8J3D938_9BACT</name>
<reference evidence="4" key="2">
    <citation type="submission" date="2020-09" db="EMBL/GenBank/DDBJ databases">
        <authorList>
            <person name="Sun Q."/>
            <person name="Kim S."/>
        </authorList>
    </citation>
    <scope>NUCLEOTIDE SEQUENCE</scope>
    <source>
        <strain evidence="4">KCTC 12870</strain>
    </source>
</reference>
<dbReference type="PANTHER" id="PTHR47814:SF1">
    <property type="entry name" value="PEPTIDYL-TRNA HYDROLASE ARFB"/>
    <property type="match status" value="1"/>
</dbReference>
<feature type="region of interest" description="Disordered" evidence="2">
    <location>
        <begin position="100"/>
        <end position="136"/>
    </location>
</feature>
<dbReference type="GO" id="GO:0004045">
    <property type="term" value="F:peptidyl-tRNA hydrolase activity"/>
    <property type="evidence" value="ECO:0007669"/>
    <property type="project" value="TreeGrafter"/>
</dbReference>
<dbReference type="RefSeq" id="WP_189511330.1">
    <property type="nucleotide sequence ID" value="NZ_BMXG01000002.1"/>
</dbReference>
<sequence length="136" mass="15857">MLRLSTKVIIPDTEIQWQMVRAQGPGGQHVNKTSCAAQLFFDIRASSLPTFYRERLLGHQDHRITDSGVIIIKAQDSRSLEMNRELALKRLREIILAATKIEKKRRPTRPTRNSQKRRVESKKKQGEKKAMRRRPE</sequence>
<gene>
    <name evidence="4" type="ORF">GCM10007047_03950</name>
</gene>
<comment type="similarity">
    <text evidence="1">Belongs to the prokaryotic/mitochondrial release factor family.</text>
</comment>
<accession>A0A8J3D938</accession>
<dbReference type="AlphaFoldDB" id="A0A8J3D938"/>
<evidence type="ECO:0000256" key="2">
    <source>
        <dbReference type="SAM" id="MobiDB-lite"/>
    </source>
</evidence>
<dbReference type="GO" id="GO:0072344">
    <property type="term" value="P:rescue of stalled ribosome"/>
    <property type="evidence" value="ECO:0007669"/>
    <property type="project" value="TreeGrafter"/>
</dbReference>
<feature type="compositionally biased region" description="Basic and acidic residues" evidence="2">
    <location>
        <begin position="122"/>
        <end position="136"/>
    </location>
</feature>
<evidence type="ECO:0000256" key="1">
    <source>
        <dbReference type="ARBA" id="ARBA00010835"/>
    </source>
</evidence>
<dbReference type="EMBL" id="BMXG01000002">
    <property type="protein sequence ID" value="GHB92139.1"/>
    <property type="molecule type" value="Genomic_DNA"/>
</dbReference>
<keyword evidence="4" id="KW-0378">Hydrolase</keyword>
<keyword evidence="5" id="KW-1185">Reference proteome</keyword>
<dbReference type="InterPro" id="IPR045853">
    <property type="entry name" value="Pep_chain_release_fac_I_sf"/>
</dbReference>
<evidence type="ECO:0000259" key="3">
    <source>
        <dbReference type="Pfam" id="PF00472"/>
    </source>
</evidence>
<dbReference type="NCBIfam" id="NF006718">
    <property type="entry name" value="PRK09256.1"/>
    <property type="match status" value="1"/>
</dbReference>
<protein>
    <submittedName>
        <fullName evidence="4">Aminoacyl-tRNA hydrolase</fullName>
    </submittedName>
</protein>
<feature type="domain" description="Prokaryotic-type class I peptide chain release factors" evidence="3">
    <location>
        <begin position="7"/>
        <end position="132"/>
    </location>
</feature>
<comment type="caution">
    <text evidence="4">The sequence shown here is derived from an EMBL/GenBank/DDBJ whole genome shotgun (WGS) entry which is preliminary data.</text>
</comment>
<dbReference type="Pfam" id="PF00472">
    <property type="entry name" value="RF-1"/>
    <property type="match status" value="1"/>
</dbReference>
<feature type="compositionally biased region" description="Basic residues" evidence="2">
    <location>
        <begin position="102"/>
        <end position="121"/>
    </location>
</feature>
<organism evidence="4 5">
    <name type="scientific">Cerasicoccus arenae</name>
    <dbReference type="NCBI Taxonomy" id="424488"/>
    <lineage>
        <taxon>Bacteria</taxon>
        <taxon>Pseudomonadati</taxon>
        <taxon>Verrucomicrobiota</taxon>
        <taxon>Opitutia</taxon>
        <taxon>Puniceicoccales</taxon>
        <taxon>Cerasicoccaceae</taxon>
        <taxon>Cerasicoccus</taxon>
    </lineage>
</organism>
<dbReference type="SUPFAM" id="SSF75620">
    <property type="entry name" value="Release factor"/>
    <property type="match status" value="1"/>
</dbReference>
<dbReference type="InterPro" id="IPR000352">
    <property type="entry name" value="Pep_chain_release_fac_I"/>
</dbReference>
<dbReference type="GO" id="GO:0003747">
    <property type="term" value="F:translation release factor activity"/>
    <property type="evidence" value="ECO:0007669"/>
    <property type="project" value="InterPro"/>
</dbReference>
<dbReference type="GO" id="GO:0043022">
    <property type="term" value="F:ribosome binding"/>
    <property type="evidence" value="ECO:0007669"/>
    <property type="project" value="TreeGrafter"/>
</dbReference>
<dbReference type="PANTHER" id="PTHR47814">
    <property type="entry name" value="PEPTIDYL-TRNA HYDROLASE ARFB"/>
    <property type="match status" value="1"/>
</dbReference>
<evidence type="ECO:0000313" key="4">
    <source>
        <dbReference type="EMBL" id="GHB92139.1"/>
    </source>
</evidence>
<reference evidence="4" key="1">
    <citation type="journal article" date="2014" name="Int. J. Syst. Evol. Microbiol.">
        <title>Complete genome sequence of Corynebacterium casei LMG S-19264T (=DSM 44701T), isolated from a smear-ripened cheese.</title>
        <authorList>
            <consortium name="US DOE Joint Genome Institute (JGI-PGF)"/>
            <person name="Walter F."/>
            <person name="Albersmeier A."/>
            <person name="Kalinowski J."/>
            <person name="Ruckert C."/>
        </authorList>
    </citation>
    <scope>NUCLEOTIDE SEQUENCE</scope>
    <source>
        <strain evidence="4">KCTC 12870</strain>
    </source>
</reference>
<evidence type="ECO:0000313" key="5">
    <source>
        <dbReference type="Proteomes" id="UP000642829"/>
    </source>
</evidence>
<dbReference type="Proteomes" id="UP000642829">
    <property type="component" value="Unassembled WGS sequence"/>
</dbReference>
<proteinExistence type="inferred from homology"/>
<dbReference type="Gene3D" id="3.30.160.20">
    <property type="match status" value="1"/>
</dbReference>